<keyword evidence="13" id="KW-1185">Reference proteome</keyword>
<dbReference type="InterPro" id="IPR000760">
    <property type="entry name" value="Inositol_monophosphatase-like"/>
</dbReference>
<evidence type="ECO:0000313" key="12">
    <source>
        <dbReference type="EMBL" id="MEC5343112.1"/>
    </source>
</evidence>
<keyword evidence="7" id="KW-0804">Transcription</keyword>
<gene>
    <name evidence="12" type="ORF">VSX58_10965</name>
</gene>
<dbReference type="Pfam" id="PF00459">
    <property type="entry name" value="Inositol_P"/>
    <property type="match status" value="1"/>
</dbReference>
<dbReference type="PANTHER" id="PTHR20854:SF4">
    <property type="entry name" value="INOSITOL-1-MONOPHOSPHATASE-RELATED"/>
    <property type="match status" value="1"/>
</dbReference>
<feature type="domain" description="Tyrosine specific protein phosphatases" evidence="11">
    <location>
        <begin position="390"/>
        <end position="451"/>
    </location>
</feature>
<dbReference type="EMBL" id="JAYWTM010000007">
    <property type="protein sequence ID" value="MEC5343112.1"/>
    <property type="molecule type" value="Genomic_DNA"/>
</dbReference>
<evidence type="ECO:0000256" key="7">
    <source>
        <dbReference type="ARBA" id="ARBA00022814"/>
    </source>
</evidence>
<dbReference type="InterPro" id="IPR022337">
    <property type="entry name" value="Inositol_monophosphatase_SuhB"/>
</dbReference>
<comment type="caution">
    <text evidence="12">The sequence shown here is derived from an EMBL/GenBank/DDBJ whole genome shotgun (WGS) entry which is preliminary data.</text>
</comment>
<evidence type="ECO:0000256" key="9">
    <source>
        <dbReference type="ARBA" id="ARBA00023884"/>
    </source>
</evidence>
<dbReference type="SUPFAM" id="SSF52799">
    <property type="entry name" value="(Phosphotyrosine protein) phosphatases II"/>
    <property type="match status" value="1"/>
</dbReference>
<dbReference type="InterPro" id="IPR033942">
    <property type="entry name" value="IMPase"/>
</dbReference>
<dbReference type="RefSeq" id="WP_327618095.1">
    <property type="nucleotide sequence ID" value="NZ_JAYWTM010000007.1"/>
</dbReference>
<evidence type="ECO:0000259" key="11">
    <source>
        <dbReference type="PROSITE" id="PS50056"/>
    </source>
</evidence>
<protein>
    <recommendedName>
        <fullName evidence="9">Nus factor SuhB</fullName>
        <ecNumber evidence="4">3.1.3.25</ecNumber>
    </recommendedName>
    <alternativeName>
        <fullName evidence="10">Inositol-1-monophosphatase</fullName>
    </alternativeName>
</protein>
<dbReference type="InterPro" id="IPR000387">
    <property type="entry name" value="Tyr_Pase_dom"/>
</dbReference>
<evidence type="ECO:0000256" key="6">
    <source>
        <dbReference type="ARBA" id="ARBA00022801"/>
    </source>
</evidence>
<dbReference type="EC" id="3.1.3.25" evidence="4"/>
<evidence type="ECO:0000256" key="4">
    <source>
        <dbReference type="ARBA" id="ARBA00013106"/>
    </source>
</evidence>
<dbReference type="InterPro" id="IPR020583">
    <property type="entry name" value="Inositol_monoP_metal-BS"/>
</dbReference>
<dbReference type="PROSITE" id="PS50056">
    <property type="entry name" value="TYR_PHOSPHATASE_2"/>
    <property type="match status" value="1"/>
</dbReference>
<comment type="similarity">
    <text evidence="3">Belongs to the inositol monophosphatase superfamily.</text>
</comment>
<dbReference type="PRINTS" id="PR01959">
    <property type="entry name" value="SBIMPHPHTASE"/>
</dbReference>
<dbReference type="Gene3D" id="3.40.190.80">
    <property type="match status" value="1"/>
</dbReference>
<comment type="catalytic activity">
    <reaction evidence="1">
        <text>a myo-inositol phosphate + H2O = myo-inositol + phosphate</text>
        <dbReference type="Rhea" id="RHEA:24056"/>
        <dbReference type="ChEBI" id="CHEBI:15377"/>
        <dbReference type="ChEBI" id="CHEBI:17268"/>
        <dbReference type="ChEBI" id="CHEBI:43474"/>
        <dbReference type="ChEBI" id="CHEBI:84139"/>
        <dbReference type="EC" id="3.1.3.25"/>
    </reaction>
</comment>
<keyword evidence="7" id="KW-0889">Transcription antitermination</keyword>
<evidence type="ECO:0000256" key="8">
    <source>
        <dbReference type="ARBA" id="ARBA00022842"/>
    </source>
</evidence>
<organism evidence="12 13">
    <name type="scientific">Brenneria populi</name>
    <dbReference type="NCBI Taxonomy" id="1505588"/>
    <lineage>
        <taxon>Bacteria</taxon>
        <taxon>Pseudomonadati</taxon>
        <taxon>Pseudomonadota</taxon>
        <taxon>Gammaproteobacteria</taxon>
        <taxon>Enterobacterales</taxon>
        <taxon>Pectobacteriaceae</taxon>
        <taxon>Brenneria</taxon>
    </lineage>
</organism>
<evidence type="ECO:0000313" key="13">
    <source>
        <dbReference type="Proteomes" id="UP001309705"/>
    </source>
</evidence>
<dbReference type="CDD" id="cd14498">
    <property type="entry name" value="DSP"/>
    <property type="match status" value="1"/>
</dbReference>
<dbReference type="Proteomes" id="UP001309705">
    <property type="component" value="Unassembled WGS sequence"/>
</dbReference>
<dbReference type="SUPFAM" id="SSF56655">
    <property type="entry name" value="Carbohydrate phosphatase"/>
    <property type="match status" value="1"/>
</dbReference>
<dbReference type="InterPro" id="IPR029021">
    <property type="entry name" value="Prot-tyrosine_phosphatase-like"/>
</dbReference>
<dbReference type="PROSITE" id="PS00629">
    <property type="entry name" value="IMP_1"/>
    <property type="match status" value="1"/>
</dbReference>
<proteinExistence type="inferred from homology"/>
<evidence type="ECO:0000256" key="5">
    <source>
        <dbReference type="ARBA" id="ARBA00022723"/>
    </source>
</evidence>
<accession>A0ABU6JRH3</accession>
<sequence>MTQINLEQREVALQRIILDAGDAALRHFRSRRPGEFSLKGHQDFLTEADTLVERQIRRAIADLFPDDALLGEETGGQVCDTACLWVVDPIDGTANFARGIEHFCVAIAFLHQGITELGAIYNPASQELYMARRGRYARKNGQALHTARTDDARNATFELGWSTRITQRRYLDVMSAILNQGANVRRGSSGALALAWVAEGRTDGYAELHMNAWDCLAGLLLVREAGGRTGDIPTSIEGIFNGLPVLAAAPGVAHALARASGIPLADADTPPAINQRPADGRIDGKSATPHYPRPAVSLIASDFPGWGMDIYIGGSAGVSDLALLERYGIRTVINCAVNLDIDWVSSPEAHIDAHLLNHGAGPIRYYKLGLVDGSGNAPAMLHAGYHLMRSALLQQIPDKPSYRNRERGNVLVNCRGGRSRSVALVAVFMHLECPESYPTLESAVAHIRDKRRLHPDEWSETPKPALIALAQQAIGMERALRAAGLGAAQ</sequence>
<keyword evidence="7" id="KW-0805">Transcription regulation</keyword>
<evidence type="ECO:0000256" key="3">
    <source>
        <dbReference type="ARBA" id="ARBA00009759"/>
    </source>
</evidence>
<keyword evidence="8" id="KW-0460">Magnesium</keyword>
<dbReference type="Gene3D" id="3.30.540.10">
    <property type="entry name" value="Fructose-1,6-Bisphosphatase, subunit A, domain 1"/>
    <property type="match status" value="1"/>
</dbReference>
<keyword evidence="6" id="KW-0378">Hydrolase</keyword>
<dbReference type="CDD" id="cd01639">
    <property type="entry name" value="IMPase"/>
    <property type="match status" value="1"/>
</dbReference>
<reference evidence="12 13" key="1">
    <citation type="journal article" date="2017" name="Int. J. Syst. Evol. Microbiol.">
        <title>Brenneria populi subsp. brevivirga subsp. nov. isolated from symptomatic bark of Populus x euramericana canker, and description of Brenneria populi subsp. populi subsp. nov.</title>
        <authorList>
            <person name="Zheng M.H."/>
            <person name="Piao C.G."/>
            <person name="Xue H."/>
            <person name="Guo M.W."/>
            <person name="Li Y."/>
        </authorList>
    </citation>
    <scope>NUCLEOTIDE SEQUENCE [LARGE SCALE GENOMIC DNA]</scope>
    <source>
        <strain evidence="12 13">D9-5</strain>
    </source>
</reference>
<keyword evidence="5" id="KW-0479">Metal-binding</keyword>
<dbReference type="PRINTS" id="PR00377">
    <property type="entry name" value="IMPHPHTASES"/>
</dbReference>
<evidence type="ECO:0000256" key="1">
    <source>
        <dbReference type="ARBA" id="ARBA00001033"/>
    </source>
</evidence>
<dbReference type="PANTHER" id="PTHR20854">
    <property type="entry name" value="INOSITOL MONOPHOSPHATASE"/>
    <property type="match status" value="1"/>
</dbReference>
<name>A0ABU6JRH3_9GAMM</name>
<comment type="cofactor">
    <cofactor evidence="2">
        <name>Mg(2+)</name>
        <dbReference type="ChEBI" id="CHEBI:18420"/>
    </cofactor>
</comment>
<dbReference type="Gene3D" id="3.90.190.10">
    <property type="entry name" value="Protein tyrosine phosphatase superfamily"/>
    <property type="match status" value="1"/>
</dbReference>
<evidence type="ECO:0000256" key="2">
    <source>
        <dbReference type="ARBA" id="ARBA00001946"/>
    </source>
</evidence>
<evidence type="ECO:0000256" key="10">
    <source>
        <dbReference type="ARBA" id="ARBA00030730"/>
    </source>
</evidence>